<dbReference type="RefSeq" id="XP_018661317.1">
    <property type="nucleotide sequence ID" value="XM_018805408.1"/>
</dbReference>
<evidence type="ECO:0000313" key="2">
    <source>
        <dbReference type="Proteomes" id="UP000054821"/>
    </source>
</evidence>
<organism evidence="1 2">
    <name type="scientific">Trichoderma gamsii</name>
    <dbReference type="NCBI Taxonomy" id="398673"/>
    <lineage>
        <taxon>Eukaryota</taxon>
        <taxon>Fungi</taxon>
        <taxon>Dikarya</taxon>
        <taxon>Ascomycota</taxon>
        <taxon>Pezizomycotina</taxon>
        <taxon>Sordariomycetes</taxon>
        <taxon>Hypocreomycetidae</taxon>
        <taxon>Hypocreales</taxon>
        <taxon>Hypocreaceae</taxon>
        <taxon>Trichoderma</taxon>
    </lineage>
</organism>
<evidence type="ECO:0000313" key="1">
    <source>
        <dbReference type="EMBL" id="PON29810.1"/>
    </source>
</evidence>
<dbReference type="AlphaFoldDB" id="A0A2P4ZZT5"/>
<dbReference type="EMBL" id="JPDN02000003">
    <property type="protein sequence ID" value="PON29810.1"/>
    <property type="molecule type" value="Genomic_DNA"/>
</dbReference>
<proteinExistence type="predicted"/>
<protein>
    <submittedName>
        <fullName evidence="1">Uncharacterized protein</fullName>
    </submittedName>
</protein>
<keyword evidence="2" id="KW-1185">Reference proteome</keyword>
<dbReference type="GeneID" id="29985491"/>
<dbReference type="Proteomes" id="UP000054821">
    <property type="component" value="Unassembled WGS sequence"/>
</dbReference>
<comment type="caution">
    <text evidence="1">The sequence shown here is derived from an EMBL/GenBank/DDBJ whole genome shotgun (WGS) entry which is preliminary data.</text>
</comment>
<accession>A0A2P4ZZT5</accession>
<reference evidence="1 2" key="1">
    <citation type="journal article" date="2016" name="Genome Announc.">
        <title>Draft Whole-Genome Sequence of Trichoderma gamsii T6085, a Promising Biocontrol Agent of Fusarium Head Blight on Wheat.</title>
        <authorList>
            <person name="Baroncelli R."/>
            <person name="Zapparata A."/>
            <person name="Piaggeschi G."/>
            <person name="Sarrocco S."/>
            <person name="Vannacci G."/>
        </authorList>
    </citation>
    <scope>NUCLEOTIDE SEQUENCE [LARGE SCALE GENOMIC DNA]</scope>
    <source>
        <strain evidence="1 2">T6085</strain>
    </source>
</reference>
<sequence>MASLALILSGWNGCGKETGGCWLHQRGQPQLHVRQKYKSTTAKGDESRRARTPCQDYDYKNAQLARILILPSPSIIYSGLAMCKDERPMSAAAHSPQGARLLLVLGLLRRAMSYTGCSTRSADSPNRLTAADGLAPGAF</sequence>
<name>A0A2P4ZZT5_9HYPO</name>
<gene>
    <name evidence="1" type="ORF">TGAM01_v201176</name>
</gene>